<keyword evidence="7" id="KW-0804">Transcription</keyword>
<dbReference type="PROSITE" id="PS50157">
    <property type="entry name" value="ZINC_FINGER_C2H2_2"/>
    <property type="match status" value="7"/>
</dbReference>
<feature type="region of interest" description="Disordered" evidence="10">
    <location>
        <begin position="1016"/>
        <end position="1038"/>
    </location>
</feature>
<keyword evidence="6" id="KW-0805">Transcription regulation</keyword>
<evidence type="ECO:0000313" key="13">
    <source>
        <dbReference type="Proteomes" id="UP000801492"/>
    </source>
</evidence>
<evidence type="ECO:0000256" key="5">
    <source>
        <dbReference type="ARBA" id="ARBA00022833"/>
    </source>
</evidence>
<feature type="compositionally biased region" description="Basic and acidic residues" evidence="10">
    <location>
        <begin position="1298"/>
        <end position="1307"/>
    </location>
</feature>
<evidence type="ECO:0000256" key="3">
    <source>
        <dbReference type="ARBA" id="ARBA00022737"/>
    </source>
</evidence>
<keyword evidence="13" id="KW-1185">Reference proteome</keyword>
<dbReference type="SUPFAM" id="SSF57667">
    <property type="entry name" value="beta-beta-alpha zinc fingers"/>
    <property type="match status" value="4"/>
</dbReference>
<dbReference type="PANTHER" id="PTHR45944">
    <property type="entry name" value="SCHNURRI, ISOFORM F"/>
    <property type="match status" value="1"/>
</dbReference>
<dbReference type="GO" id="GO:0005634">
    <property type="term" value="C:nucleus"/>
    <property type="evidence" value="ECO:0007669"/>
    <property type="project" value="UniProtKB-SubCell"/>
</dbReference>
<feature type="non-terminal residue" evidence="12">
    <location>
        <position position="1938"/>
    </location>
</feature>
<evidence type="ECO:0000313" key="12">
    <source>
        <dbReference type="EMBL" id="KAF2897273.1"/>
    </source>
</evidence>
<dbReference type="GO" id="GO:0008270">
    <property type="term" value="F:zinc ion binding"/>
    <property type="evidence" value="ECO:0007669"/>
    <property type="project" value="UniProtKB-KW"/>
</dbReference>
<reference evidence="12" key="1">
    <citation type="submission" date="2019-08" db="EMBL/GenBank/DDBJ databases">
        <title>The genome of the North American firefly Photinus pyralis.</title>
        <authorList>
            <consortium name="Photinus pyralis genome working group"/>
            <person name="Fallon T.R."/>
            <person name="Sander Lower S.E."/>
            <person name="Weng J.-K."/>
        </authorList>
    </citation>
    <scope>NUCLEOTIDE SEQUENCE</scope>
    <source>
        <strain evidence="12">TRF0915ILg1</strain>
        <tissue evidence="12">Whole body</tissue>
    </source>
</reference>
<feature type="region of interest" description="Disordered" evidence="10">
    <location>
        <begin position="1817"/>
        <end position="1841"/>
    </location>
</feature>
<feature type="domain" description="C2H2-type" evidence="11">
    <location>
        <begin position="1773"/>
        <end position="1800"/>
    </location>
</feature>
<keyword evidence="5" id="KW-0862">Zinc</keyword>
<feature type="compositionally biased region" description="Basic and acidic residues" evidence="10">
    <location>
        <begin position="237"/>
        <end position="252"/>
    </location>
</feature>
<feature type="domain" description="C2H2-type" evidence="11">
    <location>
        <begin position="280"/>
        <end position="307"/>
    </location>
</feature>
<comment type="caution">
    <text evidence="12">The sequence shown here is derived from an EMBL/GenBank/DDBJ whole genome shotgun (WGS) entry which is preliminary data.</text>
</comment>
<feature type="region of interest" description="Disordered" evidence="10">
    <location>
        <begin position="229"/>
        <end position="274"/>
    </location>
</feature>
<feature type="domain" description="C2H2-type" evidence="11">
    <location>
        <begin position="308"/>
        <end position="337"/>
    </location>
</feature>
<feature type="domain" description="C2H2-type" evidence="11">
    <location>
        <begin position="1237"/>
        <end position="1266"/>
    </location>
</feature>
<feature type="compositionally biased region" description="Low complexity" evidence="10">
    <location>
        <begin position="1268"/>
        <end position="1285"/>
    </location>
</feature>
<evidence type="ECO:0000256" key="1">
    <source>
        <dbReference type="ARBA" id="ARBA00004123"/>
    </source>
</evidence>
<dbReference type="FunFam" id="3.30.160.60:FF:000145">
    <property type="entry name" value="Zinc finger protein 574"/>
    <property type="match status" value="2"/>
</dbReference>
<feature type="compositionally biased region" description="Polar residues" evidence="10">
    <location>
        <begin position="1313"/>
        <end position="1337"/>
    </location>
</feature>
<feature type="compositionally biased region" description="Low complexity" evidence="10">
    <location>
        <begin position="1829"/>
        <end position="1838"/>
    </location>
</feature>
<dbReference type="EMBL" id="VTPC01004360">
    <property type="protein sequence ID" value="KAF2897273.1"/>
    <property type="molecule type" value="Genomic_DNA"/>
</dbReference>
<keyword evidence="2" id="KW-0479">Metal-binding</keyword>
<dbReference type="FunFam" id="3.30.160.60:FF:000594">
    <property type="entry name" value="Transcription factor HIVEP2"/>
    <property type="match status" value="1"/>
</dbReference>
<evidence type="ECO:0000256" key="10">
    <source>
        <dbReference type="SAM" id="MobiDB-lite"/>
    </source>
</evidence>
<proteinExistence type="predicted"/>
<accession>A0A8K0D630</accession>
<gene>
    <name evidence="12" type="ORF">ILUMI_08913</name>
</gene>
<feature type="compositionally biased region" description="Polar residues" evidence="10">
    <location>
        <begin position="1022"/>
        <end position="1033"/>
    </location>
</feature>
<feature type="region of interest" description="Disordered" evidence="10">
    <location>
        <begin position="1255"/>
        <end position="1337"/>
    </location>
</feature>
<feature type="compositionally biased region" description="Acidic residues" evidence="10">
    <location>
        <begin position="1286"/>
        <end position="1297"/>
    </location>
</feature>
<protein>
    <recommendedName>
        <fullName evidence="11">C2H2-type domain-containing protein</fullName>
    </recommendedName>
</protein>
<sequence>IILEMERSTSDRYLHKKFKKQLNIEQNIIQNNQNVMQEETPSSISSAVPGLQQSQQEIRGTNLENSSNIAVTTSKISDDSVPKVSTNEDTFINVTVLESSSSSSSNLAKSSISQEKNVNVANVVSEERKSENNDDKAGEFFLNNPNSNNSCISYVISKSSRIENLNQPESDKYRVTNFDTTARFNISQQEEPIRIIPSADQSSILENVVYSKQYVTSKLVNVDKLGDISSSSSSNNNDHHQHYHYHQEEDNNNKNLTESNQTQQETVVEKSTGGSGGGKYICSYCNLACSKPSVLQKHIRAHTNERPYPCVSCGFSFKTRSNLYKHCRSRTHANRVMGNKAQEINNELDTDSQNNKMDINEQNETSGTDDLRISEENKTSVIVQDNHMKTKPYKPRFHTAKAFFEDISKDGVANQKDAEDQKVPETVQNSRPSNSDLLSLHINEVINKNNAIVNSNEPYLLRKRSVENLDNNHHHNEVIYPQNLNLEEPRQNACDEPLNLTNKSRKRCLSEVVEPTTPSSSVHTSLIKELLLKNLYADSMQCPHCKMIFQTVTELELHKMRSCKGYIKSGARYSRSSSVNVASILTKNKNAFDNIPHLQNTVFPLKSPGPFLGKTRLVEGDKSKSFSFDDGLPIFHHNSDIVRTSMRYSISPLTIHQDKVKKTPVKLFGGEVKIHTSGETKSFKIDSKDNNDHFTDYGGRLSENRVVKSSLQSGGTVLQNKPSYNHKQDSLTSSPDIIRVYNNTTLSPSIDITNLEKAKINFERQPTNELESEQHKTNSDLIVRPPADVIGSSNFSSTTPSASYKYTNIMDFSQKAVKLLAPNLKQPNLTIPGVPVPNKIVLSRSPSLAFEIKQEPSKILDSLSVSRSQTEHERSIITTQPKNQEHAENMQFAQKQILLQQRMAAEPSIPSPNACNPLSFMVNGKVIRYVPGMPGPFAADAPVDVPYRTAFRPQKPIVSSKPPVPIETHTPIDKPSESRIYNGPTERTSKSLEIKISNESTSPIKSPNLKAPALTRTDHIKSPNQPVSNSNGNEAPRKFARPNTLALKPSLAAHKQHHGLTPTMFNQILISPDTPRVAKKYMQHFLHGNYFSYLGLKSSTKVVYCTLNKTQPTYVPHFKKLSMYSEWRQQDTKADKLYVSAYDSRQRQQKYVTAGKAMPDLIAHSSYKFIVTETSSVKGEENQKQNSILGGYESNEDYTYVRGRGRGRYVCDQCGIRCKKPSMLKKHIRTHTNDRPFTCSHCNFSFKTKGNLTKHMKSKAHTKNYAASSSSSSSSTQQSGTQSSESDTDDSGMDSSDESTRQQEHEAAYGLLSLSQKTTSNVSSNSPTDSFSTNSNPVCSLGINPVESSATSFMNNEQVTQVNNTNFAKNKILDQQVTLNFNASKIISETPSTSADLSSKEIQNLQQFLGKTNTNRPLTYPYTSDVVQDTEKNKNKDAVVVSPVIASSNTSNYECVTHSSESNKIEQRFNIIQKHPTEVLSPKVVESRRVIPITITYDPSYLEQYKGHDEPSHISPIKQQPPVVKINDRVVLNNVPYNSSIMHSDIRKRKVQEVEVASSTKMQRINSESEAMDLSMPSLEEKSVSPEANILRYNGASTTKENEFRTHLIETRTLPHPDTVVRNTSRNLIVEKSNFIDENNYKHNGTPPYEVSEYNRESDNAINLKATSPQQSVDINYVIQENHPSTIITTFTEVPQSFSPMDYDNSAMETLADVATKQVKLEKNTLAKSVASEYLKLATKHEFQTNDGIRETNNFITATKDVNELIVKPEENKSCTICAKNFSKPSQLRLHMNIHYLERPFRCDPCSVSFRTKGHLQKHERSASHHNKLSSSPLLSSSEPRPFKCSDCNIAFRIHGHLAKHLRSKMHIMKLECLAKIPFGLYAELERANSLLTEINTTDGDQCLESLKALARKVFINDPSKLNQLEVSLSSTDTSDNS</sequence>
<dbReference type="InterPro" id="IPR003604">
    <property type="entry name" value="Matrin/U1-like-C_Znf_C2H2"/>
</dbReference>
<dbReference type="InterPro" id="IPR036236">
    <property type="entry name" value="Znf_C2H2_sf"/>
</dbReference>
<keyword evidence="3" id="KW-0677">Repeat</keyword>
<feature type="compositionally biased region" description="Polar residues" evidence="10">
    <location>
        <begin position="253"/>
        <end position="266"/>
    </location>
</feature>
<dbReference type="GO" id="GO:0000978">
    <property type="term" value="F:RNA polymerase II cis-regulatory region sequence-specific DNA binding"/>
    <property type="evidence" value="ECO:0007669"/>
    <property type="project" value="TreeGrafter"/>
</dbReference>
<dbReference type="GO" id="GO:0000981">
    <property type="term" value="F:DNA-binding transcription factor activity, RNA polymerase II-specific"/>
    <property type="evidence" value="ECO:0007669"/>
    <property type="project" value="TreeGrafter"/>
</dbReference>
<organism evidence="12 13">
    <name type="scientific">Ignelater luminosus</name>
    <name type="common">Cucubano</name>
    <name type="synonym">Pyrophorus luminosus</name>
    <dbReference type="NCBI Taxonomy" id="2038154"/>
    <lineage>
        <taxon>Eukaryota</taxon>
        <taxon>Metazoa</taxon>
        <taxon>Ecdysozoa</taxon>
        <taxon>Arthropoda</taxon>
        <taxon>Hexapoda</taxon>
        <taxon>Insecta</taxon>
        <taxon>Pterygota</taxon>
        <taxon>Neoptera</taxon>
        <taxon>Endopterygota</taxon>
        <taxon>Coleoptera</taxon>
        <taxon>Polyphaga</taxon>
        <taxon>Elateriformia</taxon>
        <taxon>Elateroidea</taxon>
        <taxon>Elateridae</taxon>
        <taxon>Agrypninae</taxon>
        <taxon>Pyrophorini</taxon>
        <taxon>Ignelater</taxon>
    </lineage>
</organism>
<keyword evidence="8" id="KW-0539">Nucleus</keyword>
<feature type="domain" description="C2H2-type" evidence="11">
    <location>
        <begin position="1209"/>
        <end position="1236"/>
    </location>
</feature>
<dbReference type="PANTHER" id="PTHR45944:SF2">
    <property type="entry name" value="SCHNURRI, ISOFORM F"/>
    <property type="match status" value="1"/>
</dbReference>
<feature type="region of interest" description="Disordered" evidence="10">
    <location>
        <begin position="412"/>
        <end position="435"/>
    </location>
</feature>
<comment type="subcellular location">
    <subcellularLocation>
        <location evidence="1">Nucleus</location>
    </subcellularLocation>
</comment>
<dbReference type="PROSITE" id="PS00028">
    <property type="entry name" value="ZINC_FINGER_C2H2_1"/>
    <property type="match status" value="7"/>
</dbReference>
<dbReference type="OrthoDB" id="10042249at2759"/>
<feature type="region of interest" description="Disordered" evidence="10">
    <location>
        <begin position="956"/>
        <end position="988"/>
    </location>
</feature>
<dbReference type="InterPro" id="IPR013087">
    <property type="entry name" value="Znf_C2H2_type"/>
</dbReference>
<keyword evidence="4 9" id="KW-0863">Zinc-finger</keyword>
<evidence type="ECO:0000256" key="7">
    <source>
        <dbReference type="ARBA" id="ARBA00023163"/>
    </source>
</evidence>
<evidence type="ECO:0000259" key="11">
    <source>
        <dbReference type="PROSITE" id="PS50157"/>
    </source>
</evidence>
<dbReference type="SMART" id="SM00355">
    <property type="entry name" value="ZnF_C2H2"/>
    <property type="match status" value="8"/>
</dbReference>
<dbReference type="InterPro" id="IPR051969">
    <property type="entry name" value="Zinc-finger_DNA-bd_regulators"/>
</dbReference>
<evidence type="ECO:0000256" key="2">
    <source>
        <dbReference type="ARBA" id="ARBA00022723"/>
    </source>
</evidence>
<evidence type="ECO:0000256" key="9">
    <source>
        <dbReference type="PROSITE-ProRule" id="PRU00042"/>
    </source>
</evidence>
<dbReference type="Pfam" id="PF00096">
    <property type="entry name" value="zf-C2H2"/>
    <property type="match status" value="3"/>
</dbReference>
<dbReference type="SMART" id="SM00451">
    <property type="entry name" value="ZnF_U1"/>
    <property type="match status" value="3"/>
</dbReference>
<evidence type="ECO:0000256" key="8">
    <source>
        <dbReference type="ARBA" id="ARBA00023242"/>
    </source>
</evidence>
<evidence type="ECO:0000256" key="4">
    <source>
        <dbReference type="ARBA" id="ARBA00022771"/>
    </source>
</evidence>
<dbReference type="Proteomes" id="UP000801492">
    <property type="component" value="Unassembled WGS sequence"/>
</dbReference>
<evidence type="ECO:0000256" key="6">
    <source>
        <dbReference type="ARBA" id="ARBA00023015"/>
    </source>
</evidence>
<name>A0A8K0D630_IGNLU</name>
<dbReference type="Gene3D" id="3.30.160.60">
    <property type="entry name" value="Classic Zinc Finger"/>
    <property type="match status" value="7"/>
</dbReference>
<feature type="domain" description="C2H2-type" evidence="11">
    <location>
        <begin position="1843"/>
        <end position="1872"/>
    </location>
</feature>
<feature type="compositionally biased region" description="Polar residues" evidence="10">
    <location>
        <begin position="426"/>
        <end position="435"/>
    </location>
</feature>
<feature type="domain" description="C2H2-type" evidence="11">
    <location>
        <begin position="1801"/>
        <end position="1830"/>
    </location>
</feature>